<dbReference type="AlphaFoldDB" id="A0A2R5HJ58"/>
<keyword evidence="1 3" id="KW-0378">Hydrolase</keyword>
<accession>A0A2R5HJ58</accession>
<evidence type="ECO:0000313" key="4">
    <source>
        <dbReference type="Proteomes" id="UP000245021"/>
    </source>
</evidence>
<dbReference type="GO" id="GO:0016787">
    <property type="term" value="F:hydrolase activity"/>
    <property type="evidence" value="ECO:0007669"/>
    <property type="project" value="UniProtKB-KW"/>
</dbReference>
<protein>
    <submittedName>
        <fullName evidence="3">Serine hydrolase</fullName>
    </submittedName>
</protein>
<dbReference type="Gene3D" id="3.40.710.10">
    <property type="entry name" value="DD-peptidase/beta-lactamase superfamily"/>
    <property type="match status" value="1"/>
</dbReference>
<keyword evidence="4" id="KW-1185">Reference proteome</keyword>
<dbReference type="InterPro" id="IPR001466">
    <property type="entry name" value="Beta-lactam-related"/>
</dbReference>
<dbReference type="RefSeq" id="WP_109245500.1">
    <property type="nucleotide sequence ID" value="NZ_BFFO01000003.1"/>
</dbReference>
<evidence type="ECO:0000259" key="2">
    <source>
        <dbReference type="Pfam" id="PF00144"/>
    </source>
</evidence>
<evidence type="ECO:0000256" key="1">
    <source>
        <dbReference type="ARBA" id="ARBA00022801"/>
    </source>
</evidence>
<gene>
    <name evidence="3" type="primary">ampC</name>
    <name evidence="3" type="ORF">NtB2_00641</name>
</gene>
<dbReference type="InterPro" id="IPR050789">
    <property type="entry name" value="Diverse_Enzym_Activities"/>
</dbReference>
<sequence length="314" mass="35648">MKNLDKAIQRIEDYLQAGVFPSAEVMLCSEDDETQHFLFGQASILPEVTALKAGMHWDLASVTKVVGTGAVMIDLLLDGRIGLDYPLADYYPDFIHKDITIRQFLTHTTGLDPFIPGRDSMDAEGLIDAMCHLKLRENNDFLYSDVNFILLGLMLEKRLRLPLDEIFTAQFAKMGMNETSFGPVENAVPTWHDLPAGIVHDPKARVLGPHCGSAGLFSTVADLVKIVRYYFSDDRYLKLLKNYSGQERRRSLAWDLLEGDWLLHTGYTGTFILMHLPSKQAVIFMSNRVHLKDERAVWIEERNRLIEDFIEALA</sequence>
<dbReference type="InterPro" id="IPR012338">
    <property type="entry name" value="Beta-lactam/transpept-like"/>
</dbReference>
<dbReference type="EMBL" id="BFFO01000003">
    <property type="protein sequence ID" value="GBG96528.1"/>
    <property type="molecule type" value="Genomic_DNA"/>
</dbReference>
<evidence type="ECO:0000313" key="3">
    <source>
        <dbReference type="EMBL" id="GBG96528.1"/>
    </source>
</evidence>
<proteinExistence type="predicted"/>
<feature type="domain" description="Beta-lactamase-related" evidence="2">
    <location>
        <begin position="10"/>
        <end position="297"/>
    </location>
</feature>
<comment type="caution">
    <text evidence="3">The sequence shown here is derived from an EMBL/GenBank/DDBJ whole genome shotgun (WGS) entry which is preliminary data.</text>
</comment>
<dbReference type="SUPFAM" id="SSF56601">
    <property type="entry name" value="beta-lactamase/transpeptidase-like"/>
    <property type="match status" value="1"/>
</dbReference>
<reference evidence="3 4" key="1">
    <citation type="journal article" date="2018" name="Genome Announc.">
        <title>Draft Genome Sequence of Lactococcus sp. Strain NtB2 (JCM 32569), Isolated from the Gut of the Higher Termite Nasutitermes takasagoensis.</title>
        <authorList>
            <person name="Noda S."/>
            <person name="Aihara C."/>
            <person name="Yuki M."/>
            <person name="Ohkuma M."/>
        </authorList>
    </citation>
    <scope>NUCLEOTIDE SEQUENCE [LARGE SCALE GENOMIC DNA]</scope>
    <source>
        <strain evidence="3 4">NtB2</strain>
    </source>
</reference>
<dbReference type="OrthoDB" id="9803467at2"/>
<dbReference type="PANTHER" id="PTHR43283:SF11">
    <property type="entry name" value="BETA-LACTAMASE-RELATED DOMAIN-CONTAINING PROTEIN"/>
    <property type="match status" value="1"/>
</dbReference>
<name>A0A2R5HJ58_9LACT</name>
<dbReference type="Pfam" id="PF00144">
    <property type="entry name" value="Beta-lactamase"/>
    <property type="match status" value="1"/>
</dbReference>
<dbReference type="PANTHER" id="PTHR43283">
    <property type="entry name" value="BETA-LACTAMASE-RELATED"/>
    <property type="match status" value="1"/>
</dbReference>
<organism evidence="3 4">
    <name type="scientific">Lactococcus termiticola</name>
    <dbReference type="NCBI Taxonomy" id="2169526"/>
    <lineage>
        <taxon>Bacteria</taxon>
        <taxon>Bacillati</taxon>
        <taxon>Bacillota</taxon>
        <taxon>Bacilli</taxon>
        <taxon>Lactobacillales</taxon>
        <taxon>Streptococcaceae</taxon>
        <taxon>Lactococcus</taxon>
    </lineage>
</organism>
<dbReference type="Proteomes" id="UP000245021">
    <property type="component" value="Unassembled WGS sequence"/>
</dbReference>